<protein>
    <recommendedName>
        <fullName evidence="4">Leucine rich repeat variant</fullName>
    </recommendedName>
</protein>
<comment type="caution">
    <text evidence="2">The sequence shown here is derived from an EMBL/GenBank/DDBJ whole genome shotgun (WGS) entry which is preliminary data.</text>
</comment>
<feature type="region of interest" description="Disordered" evidence="1">
    <location>
        <begin position="513"/>
        <end position="532"/>
    </location>
</feature>
<reference evidence="2" key="2">
    <citation type="submission" date="2020-09" db="EMBL/GenBank/DDBJ databases">
        <authorList>
            <person name="Sun Q."/>
            <person name="Ohkuma M."/>
        </authorList>
    </citation>
    <scope>NUCLEOTIDE SEQUENCE</scope>
    <source>
        <strain evidence="2">JCM 4125</strain>
    </source>
</reference>
<dbReference type="Gene3D" id="1.25.10.10">
    <property type="entry name" value="Leucine-rich Repeat Variant"/>
    <property type="match status" value="3"/>
</dbReference>
<dbReference type="EMBL" id="BMSA01000037">
    <property type="protein sequence ID" value="GGT90210.1"/>
    <property type="molecule type" value="Genomic_DNA"/>
</dbReference>
<reference evidence="2" key="1">
    <citation type="journal article" date="2014" name="Int. J. Syst. Evol. Microbiol.">
        <title>Complete genome sequence of Corynebacterium casei LMG S-19264T (=DSM 44701T), isolated from a smear-ripened cheese.</title>
        <authorList>
            <consortium name="US DOE Joint Genome Institute (JGI-PGF)"/>
            <person name="Walter F."/>
            <person name="Albersmeier A."/>
            <person name="Kalinowski J."/>
            <person name="Ruckert C."/>
        </authorList>
    </citation>
    <scope>NUCLEOTIDE SEQUENCE</scope>
    <source>
        <strain evidence="2">JCM 4125</strain>
    </source>
</reference>
<evidence type="ECO:0008006" key="4">
    <source>
        <dbReference type="Google" id="ProtNLM"/>
    </source>
</evidence>
<evidence type="ECO:0000256" key="1">
    <source>
        <dbReference type="SAM" id="MobiDB-lite"/>
    </source>
</evidence>
<name>A0A918M161_9ACTN</name>
<dbReference type="InterPro" id="IPR011989">
    <property type="entry name" value="ARM-like"/>
</dbReference>
<sequence>MPHVLGGLAANAALPSELVDQLISIADDDIAMGLACRADLSRVQAVALAERVDGSAVQLAYEGRLTAADVDPSVWPDAALALLDQGAGRPEWARLLAVDPDRERREKLAACRGLPSDVVDTLAADPDVRVVAELALWTTADVAERLAAHPHAEVRRAVAGNEETPPAALAALVTVGTLPEARSCLVCDREETPFVHHPQSPRPDCDLLPGASCDGSHESTVHDMRAAAIRNPATPVEAVSGFVEHPSMLLRWALAARQDLSPQAFARLAADPHPGVRADLAENPAIDDALIRALADDRDLDVRRRLARHPRVPLDVLTRLARTAKIGATLLPRIAAASPSEVVELATSRDPAVRMLVAQRRDLLPEIRDRLADDPDAKVIKALAPHPGLTETRLRAMVDRHGVRVLAGVATNPDATPALLENLVRHQPPVQKVFREVARHRGATASALLACLADTRARRVAAGNPALPPPVIAELLADADWRVAEAAAANPSLPPAVMSALVIQRRAAAAAIRTPATSRPGHATTGGCSEMP</sequence>
<organism evidence="2 3">
    <name type="scientific">Streptomyces phaeofaciens</name>
    <dbReference type="NCBI Taxonomy" id="68254"/>
    <lineage>
        <taxon>Bacteria</taxon>
        <taxon>Bacillati</taxon>
        <taxon>Actinomycetota</taxon>
        <taxon>Actinomycetes</taxon>
        <taxon>Kitasatosporales</taxon>
        <taxon>Streptomycetaceae</taxon>
        <taxon>Streptomyces</taxon>
    </lineage>
</organism>
<dbReference type="AlphaFoldDB" id="A0A918M161"/>
<evidence type="ECO:0000313" key="3">
    <source>
        <dbReference type="Proteomes" id="UP000646776"/>
    </source>
</evidence>
<dbReference type="RefSeq" id="WP_229871068.1">
    <property type="nucleotide sequence ID" value="NZ_BMSA01000037.1"/>
</dbReference>
<gene>
    <name evidence="2" type="ORF">GCM10010226_80480</name>
</gene>
<accession>A0A918M161</accession>
<proteinExistence type="predicted"/>
<evidence type="ECO:0000313" key="2">
    <source>
        <dbReference type="EMBL" id="GGT90210.1"/>
    </source>
</evidence>
<keyword evidence="3" id="KW-1185">Reference proteome</keyword>
<dbReference type="Proteomes" id="UP000646776">
    <property type="component" value="Unassembled WGS sequence"/>
</dbReference>